<feature type="domain" description="HTH marR-type" evidence="1">
    <location>
        <begin position="16"/>
        <end position="63"/>
    </location>
</feature>
<evidence type="ECO:0000313" key="2">
    <source>
        <dbReference type="EMBL" id="AEF96075.1"/>
    </source>
</evidence>
<organism evidence="3">
    <name type="scientific">Methanotorris igneus (strain DSM 5666 / JCM 11834 / Kol 5)</name>
    <dbReference type="NCBI Taxonomy" id="880724"/>
    <lineage>
        <taxon>Archaea</taxon>
        <taxon>Methanobacteriati</taxon>
        <taxon>Methanobacteriota</taxon>
        <taxon>Methanomada group</taxon>
        <taxon>Methanococci</taxon>
        <taxon>Methanococcales</taxon>
        <taxon>Methanocaldococcaceae</taxon>
        <taxon>Methanotorris</taxon>
    </lineage>
</organism>
<keyword evidence="3" id="KW-1185">Reference proteome</keyword>
<dbReference type="HOGENOM" id="CLU_153628_0_0_2"/>
<proteinExistence type="predicted"/>
<dbReference type="SUPFAM" id="SSF46785">
    <property type="entry name" value="Winged helix' DNA-binding domain"/>
    <property type="match status" value="1"/>
</dbReference>
<dbReference type="RefSeq" id="WP_013798683.1">
    <property type="nucleotide sequence ID" value="NC_015562.1"/>
</dbReference>
<dbReference type="InterPro" id="IPR000835">
    <property type="entry name" value="HTH_MarR-typ"/>
</dbReference>
<dbReference type="InterPro" id="IPR036388">
    <property type="entry name" value="WH-like_DNA-bd_sf"/>
</dbReference>
<reference evidence="2 3" key="1">
    <citation type="submission" date="2011-05" db="EMBL/GenBank/DDBJ databases">
        <title>Complete sequence of Methanotorris igneus Kol 5.</title>
        <authorList>
            <consortium name="US DOE Joint Genome Institute"/>
            <person name="Lucas S."/>
            <person name="Han J."/>
            <person name="Lapidus A."/>
            <person name="Cheng J.-F."/>
            <person name="Goodwin L."/>
            <person name="Pitluck S."/>
            <person name="Peters L."/>
            <person name="Mikhailova N."/>
            <person name="Chertkov O."/>
            <person name="Han C."/>
            <person name="Tapia R."/>
            <person name="Land M."/>
            <person name="Hauser L."/>
            <person name="Kyrpides N."/>
            <person name="Ivanova N."/>
            <person name="Pagani I."/>
            <person name="Sieprawska-Lupa M."/>
            <person name="Whitman W."/>
            <person name="Woyke T."/>
        </authorList>
    </citation>
    <scope>NUCLEOTIDE SEQUENCE [LARGE SCALE GENOMIC DNA]</scope>
    <source>
        <strain evidence="3">DSM 5666 / JCM 11834 / Kol 5</strain>
    </source>
</reference>
<dbReference type="Gene3D" id="1.10.10.10">
    <property type="entry name" value="Winged helix-like DNA-binding domain superfamily/Winged helix DNA-binding domain"/>
    <property type="match status" value="1"/>
</dbReference>
<dbReference type="Pfam" id="PF01047">
    <property type="entry name" value="MarR"/>
    <property type="match status" value="1"/>
</dbReference>
<dbReference type="EMBL" id="CP002737">
    <property type="protein sequence ID" value="AEF96075.1"/>
    <property type="molecule type" value="Genomic_DNA"/>
</dbReference>
<dbReference type="OrthoDB" id="147589at2157"/>
<dbReference type="Proteomes" id="UP000009227">
    <property type="component" value="Chromosome"/>
</dbReference>
<gene>
    <name evidence="2" type="ordered locus">Metig_0520</name>
</gene>
<dbReference type="GO" id="GO:0003700">
    <property type="term" value="F:DNA-binding transcription factor activity"/>
    <property type="evidence" value="ECO:0007669"/>
    <property type="project" value="InterPro"/>
</dbReference>
<evidence type="ECO:0000259" key="1">
    <source>
        <dbReference type="Pfam" id="PF01047"/>
    </source>
</evidence>
<sequence>MENLLKLLAKKHVKEILQYLDTHGEVHFGQLHKDLNIHKGTLGNILDELVESEILNKRREETDALLPKTYYSLTNFGKRVLMVYKLCNALKKEDDTPIKIIYGDKVIASSY</sequence>
<dbReference type="AlphaFoldDB" id="F6BBZ4"/>
<dbReference type="InterPro" id="IPR036390">
    <property type="entry name" value="WH_DNA-bd_sf"/>
</dbReference>
<dbReference type="GeneID" id="10643357"/>
<protein>
    <submittedName>
        <fullName evidence="2">Transcriptional regulator, HxlR family</fullName>
    </submittedName>
</protein>
<accession>F6BBZ4</accession>
<evidence type="ECO:0000313" key="3">
    <source>
        <dbReference type="Proteomes" id="UP000009227"/>
    </source>
</evidence>
<dbReference type="KEGG" id="mig:Metig_0520"/>
<name>F6BBZ4_METIK</name>
<dbReference type="STRING" id="880724.Metig_0520"/>